<dbReference type="RefSeq" id="WP_078668179.1">
    <property type="nucleotide sequence ID" value="NZ_FUWZ01000001.1"/>
</dbReference>
<feature type="signal peptide" evidence="1">
    <location>
        <begin position="1"/>
        <end position="19"/>
    </location>
</feature>
<dbReference type="OrthoDB" id="9784036at2"/>
<dbReference type="PANTHER" id="PTHR48098">
    <property type="entry name" value="ENTEROCHELIN ESTERASE-RELATED"/>
    <property type="match status" value="1"/>
</dbReference>
<accession>A0A1T4NHH2</accession>
<keyword evidence="1" id="KW-0732">Signal</keyword>
<evidence type="ECO:0000313" key="3">
    <source>
        <dbReference type="Proteomes" id="UP000190367"/>
    </source>
</evidence>
<dbReference type="AlphaFoldDB" id="A0A1T4NHH2"/>
<dbReference type="SUPFAM" id="SSF53474">
    <property type="entry name" value="alpha/beta-Hydrolases"/>
    <property type="match status" value="1"/>
</dbReference>
<dbReference type="Proteomes" id="UP000190367">
    <property type="component" value="Unassembled WGS sequence"/>
</dbReference>
<reference evidence="3" key="1">
    <citation type="submission" date="2017-02" db="EMBL/GenBank/DDBJ databases">
        <authorList>
            <person name="Varghese N."/>
            <person name="Submissions S."/>
        </authorList>
    </citation>
    <scope>NUCLEOTIDE SEQUENCE [LARGE SCALE GENOMIC DNA]</scope>
    <source>
        <strain evidence="3">DSM 22224</strain>
    </source>
</reference>
<evidence type="ECO:0000313" key="2">
    <source>
        <dbReference type="EMBL" id="SJZ78516.1"/>
    </source>
</evidence>
<evidence type="ECO:0008006" key="4">
    <source>
        <dbReference type="Google" id="ProtNLM"/>
    </source>
</evidence>
<evidence type="ECO:0000256" key="1">
    <source>
        <dbReference type="SAM" id="SignalP"/>
    </source>
</evidence>
<proteinExistence type="predicted"/>
<dbReference type="EMBL" id="FUWZ01000001">
    <property type="protein sequence ID" value="SJZ78516.1"/>
    <property type="molecule type" value="Genomic_DNA"/>
</dbReference>
<keyword evidence="3" id="KW-1185">Reference proteome</keyword>
<gene>
    <name evidence="2" type="ORF">SAMN04488128_1011584</name>
</gene>
<dbReference type="STRING" id="634771.SAMN04488128_1011584"/>
<sequence length="274" mass="30601">MKKILACCLLLGSFFSLKAQQTPFVLGVTDKVVSSQLGETRTLNIYLPEGYEKDTATYPVIYLLDGSANEDFVHVAGLVQYLTMIRFMPPVILVGIANVDRKRDFTFPTTVERDKRDFPTTGGSAKFIAFLEKELQPYIGKHYRVRPNRTLVGQSLGGLLAAEVLLRRPSLFEQYAIISPSLWWNDQSLLAAAPALLKANLKKPVNVYLSVGEEGDVMKNDAARLAAVLKATNPQLITPHFLPMPQENHLTILHRSLYAGFDTLFHKMVPPVKQ</sequence>
<feature type="chain" id="PRO_5012639887" description="Esterase" evidence="1">
    <location>
        <begin position="20"/>
        <end position="274"/>
    </location>
</feature>
<dbReference type="PANTHER" id="PTHR48098:SF6">
    <property type="entry name" value="FERRI-BACILLIBACTIN ESTERASE BESA"/>
    <property type="match status" value="1"/>
</dbReference>
<protein>
    <recommendedName>
        <fullName evidence="4">Esterase</fullName>
    </recommendedName>
</protein>
<dbReference type="Pfam" id="PF00756">
    <property type="entry name" value="Esterase"/>
    <property type="match status" value="1"/>
</dbReference>
<dbReference type="InterPro" id="IPR029058">
    <property type="entry name" value="AB_hydrolase_fold"/>
</dbReference>
<dbReference type="InterPro" id="IPR050583">
    <property type="entry name" value="Mycobacterial_A85_antigen"/>
</dbReference>
<dbReference type="Gene3D" id="3.40.50.1820">
    <property type="entry name" value="alpha/beta hydrolase"/>
    <property type="match status" value="1"/>
</dbReference>
<organism evidence="2 3">
    <name type="scientific">Chitinophaga eiseniae</name>
    <dbReference type="NCBI Taxonomy" id="634771"/>
    <lineage>
        <taxon>Bacteria</taxon>
        <taxon>Pseudomonadati</taxon>
        <taxon>Bacteroidota</taxon>
        <taxon>Chitinophagia</taxon>
        <taxon>Chitinophagales</taxon>
        <taxon>Chitinophagaceae</taxon>
        <taxon>Chitinophaga</taxon>
    </lineage>
</organism>
<name>A0A1T4NHH2_9BACT</name>
<dbReference type="InterPro" id="IPR000801">
    <property type="entry name" value="Esterase-like"/>
</dbReference>